<dbReference type="KEGG" id="cyj:Cyan7822_2986"/>
<gene>
    <name evidence="1" type="ordered locus">Cyan7822_2986</name>
</gene>
<protein>
    <submittedName>
        <fullName evidence="1">Uncharacterized protein</fullName>
    </submittedName>
</protein>
<dbReference type="HOGENOM" id="CLU_100519_1_0_3"/>
<dbReference type="AlphaFoldDB" id="E0U8S9"/>
<organism evidence="1 2">
    <name type="scientific">Gloeothece verrucosa (strain PCC 7822)</name>
    <name type="common">Cyanothece sp. (strain PCC 7822)</name>
    <dbReference type="NCBI Taxonomy" id="497965"/>
    <lineage>
        <taxon>Bacteria</taxon>
        <taxon>Bacillati</taxon>
        <taxon>Cyanobacteriota</taxon>
        <taxon>Cyanophyceae</taxon>
        <taxon>Oscillatoriophycideae</taxon>
        <taxon>Chroococcales</taxon>
        <taxon>Aphanothecaceae</taxon>
        <taxon>Gloeothece</taxon>
        <taxon>Gloeothece verrucosa</taxon>
    </lineage>
</organism>
<keyword evidence="2" id="KW-1185">Reference proteome</keyword>
<proteinExistence type="predicted"/>
<dbReference type="OrthoDB" id="464023at2"/>
<evidence type="ECO:0000313" key="1">
    <source>
        <dbReference type="EMBL" id="ADN14943.1"/>
    </source>
</evidence>
<name>E0U8S9_GLOV7</name>
<dbReference type="EMBL" id="CP002198">
    <property type="protein sequence ID" value="ADN14943.1"/>
    <property type="molecule type" value="Genomic_DNA"/>
</dbReference>
<evidence type="ECO:0000313" key="2">
    <source>
        <dbReference type="Proteomes" id="UP000008206"/>
    </source>
</evidence>
<dbReference type="Proteomes" id="UP000008206">
    <property type="component" value="Chromosome"/>
</dbReference>
<accession>E0U8S9</accession>
<reference evidence="2" key="1">
    <citation type="journal article" date="2011" name="MBio">
        <title>Novel metabolic attributes of the genus Cyanothece, comprising a group of unicellular nitrogen-fixing Cyanobacteria.</title>
        <authorList>
            <person name="Bandyopadhyay A."/>
            <person name="Elvitigala T."/>
            <person name="Welsh E."/>
            <person name="Stockel J."/>
            <person name="Liberton M."/>
            <person name="Min H."/>
            <person name="Sherman L.A."/>
            <person name="Pakrasi H.B."/>
        </authorList>
    </citation>
    <scope>NUCLEOTIDE SEQUENCE [LARGE SCALE GENOMIC DNA]</scope>
    <source>
        <strain evidence="2">PCC 7822</strain>
    </source>
</reference>
<dbReference type="eggNOG" id="COG0457">
    <property type="taxonomic scope" value="Bacteria"/>
</dbReference>
<dbReference type="STRING" id="497965.Cyan7822_2986"/>
<dbReference type="RefSeq" id="WP_013323036.1">
    <property type="nucleotide sequence ID" value="NC_014501.1"/>
</dbReference>
<sequence length="186" mass="21455">MTTSSTEKTKPLGLILQEADLISVPQIELALKDQAQFKYLRIGEILALRGWIKQQTADFFAEEWPKLLANPTSKRQPIGYYLQAAALLNEQQIDNILIDQQLLGTKFASTAILKGWIRQKTMNFFLKNLHRRPEKNNLSQLIEYSEDFRTENPKTNKIIYAGEPHITTPETCISVCDELDFEWIEL</sequence>